<dbReference type="EMBL" id="ASPP01038418">
    <property type="protein sequence ID" value="ETO01394.1"/>
    <property type="molecule type" value="Genomic_DNA"/>
</dbReference>
<feature type="domain" description="PHR" evidence="1">
    <location>
        <begin position="68"/>
        <end position="149"/>
    </location>
</feature>
<dbReference type="Proteomes" id="UP000023152">
    <property type="component" value="Unassembled WGS sequence"/>
</dbReference>
<evidence type="ECO:0000259" key="1">
    <source>
        <dbReference type="Pfam" id="PF08005"/>
    </source>
</evidence>
<feature type="non-terminal residue" evidence="2">
    <location>
        <position position="1"/>
    </location>
</feature>
<keyword evidence="3" id="KW-1185">Reference proteome</keyword>
<organism evidence="2 3">
    <name type="scientific">Reticulomyxa filosa</name>
    <dbReference type="NCBI Taxonomy" id="46433"/>
    <lineage>
        <taxon>Eukaryota</taxon>
        <taxon>Sar</taxon>
        <taxon>Rhizaria</taxon>
        <taxon>Retaria</taxon>
        <taxon>Foraminifera</taxon>
        <taxon>Monothalamids</taxon>
        <taxon>Reticulomyxidae</taxon>
        <taxon>Reticulomyxa</taxon>
    </lineage>
</organism>
<dbReference type="Pfam" id="PF08005">
    <property type="entry name" value="PHR"/>
    <property type="match status" value="1"/>
</dbReference>
<proteinExistence type="predicted"/>
<sequence>INEDIIWKHVNEWAEYQSLISKIQQNDKTNKVEMNVSEEKETPSEHNCSGDTSKFIFLANKPMKHFSKRIQMSQVFISARRHKISIRASVRYTIQIRQKSAGVTYGIVNNQQHIFAHQPSKIEFQFFDSYDNSDNGSTVNCGVIPYLYFLLEE</sequence>
<evidence type="ECO:0000313" key="2">
    <source>
        <dbReference type="EMBL" id="ETO01394.1"/>
    </source>
</evidence>
<gene>
    <name evidence="2" type="ORF">RFI_36046</name>
</gene>
<dbReference type="InterPro" id="IPR038648">
    <property type="entry name" value="PHR_sf"/>
</dbReference>
<dbReference type="InterPro" id="IPR012983">
    <property type="entry name" value="PHR"/>
</dbReference>
<protein>
    <recommendedName>
        <fullName evidence="1">PHR domain-containing protein</fullName>
    </recommendedName>
</protein>
<reference evidence="2 3" key="1">
    <citation type="journal article" date="2013" name="Curr. Biol.">
        <title>The Genome of the Foraminiferan Reticulomyxa filosa.</title>
        <authorList>
            <person name="Glockner G."/>
            <person name="Hulsmann N."/>
            <person name="Schleicher M."/>
            <person name="Noegel A.A."/>
            <person name="Eichinger L."/>
            <person name="Gallinger C."/>
            <person name="Pawlowski J."/>
            <person name="Sierra R."/>
            <person name="Euteneuer U."/>
            <person name="Pillet L."/>
            <person name="Moustafa A."/>
            <person name="Platzer M."/>
            <person name="Groth M."/>
            <person name="Szafranski K."/>
            <person name="Schliwa M."/>
        </authorList>
    </citation>
    <scope>NUCLEOTIDE SEQUENCE [LARGE SCALE GENOMIC DNA]</scope>
</reference>
<evidence type="ECO:0000313" key="3">
    <source>
        <dbReference type="Proteomes" id="UP000023152"/>
    </source>
</evidence>
<dbReference type="Gene3D" id="2.60.120.820">
    <property type="entry name" value="PHR domain"/>
    <property type="match status" value="1"/>
</dbReference>
<name>X6LIH8_RETFI</name>
<comment type="caution">
    <text evidence="2">The sequence shown here is derived from an EMBL/GenBank/DDBJ whole genome shotgun (WGS) entry which is preliminary data.</text>
</comment>
<accession>X6LIH8</accession>
<dbReference type="AlphaFoldDB" id="X6LIH8"/>